<dbReference type="Proteomes" id="UP000196435">
    <property type="component" value="Unassembled WGS sequence"/>
</dbReference>
<gene>
    <name evidence="1" type="ORF">XIS1_610045</name>
</gene>
<accession>A0A1N6N035</accession>
<evidence type="ECO:0000313" key="1">
    <source>
        <dbReference type="EMBL" id="SIP74399.1"/>
    </source>
</evidence>
<dbReference type="EMBL" id="FTLG01000205">
    <property type="protein sequence ID" value="SIP74399.1"/>
    <property type="molecule type" value="Genomic_DNA"/>
</dbReference>
<organism evidence="1 2">
    <name type="scientific">Xenorhabdus innexi</name>
    <dbReference type="NCBI Taxonomy" id="290109"/>
    <lineage>
        <taxon>Bacteria</taxon>
        <taxon>Pseudomonadati</taxon>
        <taxon>Pseudomonadota</taxon>
        <taxon>Gammaproteobacteria</taxon>
        <taxon>Enterobacterales</taxon>
        <taxon>Morganellaceae</taxon>
        <taxon>Xenorhabdus</taxon>
    </lineage>
</organism>
<proteinExistence type="predicted"/>
<dbReference type="AlphaFoldDB" id="A0A1N6N035"/>
<protein>
    <submittedName>
        <fullName evidence="1">Uncharacterized protein</fullName>
    </submittedName>
</protein>
<name>A0A1N6N035_9GAMM</name>
<sequence length="38" mass="4546">MYLVGADNICIKYQFVDGLARYFTYLGYLLRGYFRGWV</sequence>
<evidence type="ECO:0000313" key="2">
    <source>
        <dbReference type="Proteomes" id="UP000196435"/>
    </source>
</evidence>
<reference evidence="2" key="1">
    <citation type="submission" date="2016-12" db="EMBL/GenBank/DDBJ databases">
        <authorList>
            <person name="Gaudriault S."/>
        </authorList>
    </citation>
    <scope>NUCLEOTIDE SEQUENCE [LARGE SCALE GENOMIC DNA]</scope>
    <source>
        <strain evidence="2">HGB1681 (deposited as PTA-6826 in the American Type Culture Collection)</strain>
    </source>
</reference>